<keyword evidence="2" id="KW-0697">Rotamase</keyword>
<dbReference type="OrthoDB" id="14196at2"/>
<sequence length="201" mass="22135">MDMNKLTLSPLLSATALALLLTVHPVQADNTATPLDQIAAVVNSDVVMMSEAQQRAQILRSSSQAAASLAAPVLLKQAVDNLILEKLQIQQADAAGIQIDDVTLNKTIAGIAQRNQLSLPAFQQALQQEGIDYAEFREQTRRKLMADALRKREVERRVQATSAEAAGTQAEEQFQAWLQELRNEAYVEYRIPVERSGLTLQ</sequence>
<dbReference type="Proteomes" id="UP000199397">
    <property type="component" value="Unassembled WGS sequence"/>
</dbReference>
<evidence type="ECO:0000313" key="5">
    <source>
        <dbReference type="EMBL" id="SEA05951.1"/>
    </source>
</evidence>
<organism evidence="5 6">
    <name type="scientific">Thiothrix caldifontis</name>
    <dbReference type="NCBI Taxonomy" id="525918"/>
    <lineage>
        <taxon>Bacteria</taxon>
        <taxon>Pseudomonadati</taxon>
        <taxon>Pseudomonadota</taxon>
        <taxon>Gammaproteobacteria</taxon>
        <taxon>Thiotrichales</taxon>
        <taxon>Thiotrichaceae</taxon>
        <taxon>Thiothrix</taxon>
    </lineage>
</organism>
<feature type="chain" id="PRO_5011713883" evidence="3">
    <location>
        <begin position="29"/>
        <end position="201"/>
    </location>
</feature>
<dbReference type="PANTHER" id="PTHR47637:SF1">
    <property type="entry name" value="CHAPERONE SURA"/>
    <property type="match status" value="1"/>
</dbReference>
<dbReference type="Pfam" id="PF09312">
    <property type="entry name" value="SurA_N"/>
    <property type="match status" value="1"/>
</dbReference>
<reference evidence="5 6" key="1">
    <citation type="submission" date="2016-10" db="EMBL/GenBank/DDBJ databases">
        <authorList>
            <person name="de Groot N.N."/>
        </authorList>
    </citation>
    <scope>NUCLEOTIDE SEQUENCE [LARGE SCALE GENOMIC DNA]</scope>
    <source>
        <strain evidence="5 6">DSM 21228</strain>
    </source>
</reference>
<dbReference type="RefSeq" id="WP_093065656.1">
    <property type="nucleotide sequence ID" value="NZ_FNQP01000004.1"/>
</dbReference>
<dbReference type="InterPro" id="IPR027304">
    <property type="entry name" value="Trigger_fact/SurA_dom_sf"/>
</dbReference>
<evidence type="ECO:0000256" key="1">
    <source>
        <dbReference type="ARBA" id="ARBA00022729"/>
    </source>
</evidence>
<dbReference type="PANTHER" id="PTHR47637">
    <property type="entry name" value="CHAPERONE SURA"/>
    <property type="match status" value="1"/>
</dbReference>
<dbReference type="InterPro" id="IPR050280">
    <property type="entry name" value="OMP_Chaperone_SurA"/>
</dbReference>
<feature type="domain" description="SurA N-terminal" evidence="4">
    <location>
        <begin position="35"/>
        <end position="149"/>
    </location>
</feature>
<evidence type="ECO:0000256" key="2">
    <source>
        <dbReference type="ARBA" id="ARBA00023110"/>
    </source>
</evidence>
<dbReference type="Gene3D" id="1.10.4030.10">
    <property type="entry name" value="Porin chaperone SurA, peptide-binding domain"/>
    <property type="match status" value="1"/>
</dbReference>
<dbReference type="STRING" id="525918.SAMN05660964_00802"/>
<accession>A0A1H3Y4E1</accession>
<dbReference type="SUPFAM" id="SSF109998">
    <property type="entry name" value="Triger factor/SurA peptide-binding domain-like"/>
    <property type="match status" value="1"/>
</dbReference>
<keyword evidence="1 3" id="KW-0732">Signal</keyword>
<name>A0A1H3Y4E1_9GAMM</name>
<proteinExistence type="predicted"/>
<evidence type="ECO:0000256" key="3">
    <source>
        <dbReference type="SAM" id="SignalP"/>
    </source>
</evidence>
<dbReference type="AlphaFoldDB" id="A0A1H3Y4E1"/>
<gene>
    <name evidence="5" type="ORF">SAMN05660964_00802</name>
</gene>
<evidence type="ECO:0000313" key="6">
    <source>
        <dbReference type="Proteomes" id="UP000199397"/>
    </source>
</evidence>
<keyword evidence="2" id="KW-0413">Isomerase</keyword>
<protein>
    <submittedName>
        <fullName evidence="5">SurA N-terminal domain-containing protein</fullName>
    </submittedName>
</protein>
<keyword evidence="6" id="KW-1185">Reference proteome</keyword>
<dbReference type="EMBL" id="FNQP01000004">
    <property type="protein sequence ID" value="SEA05951.1"/>
    <property type="molecule type" value="Genomic_DNA"/>
</dbReference>
<dbReference type="GO" id="GO:0003755">
    <property type="term" value="F:peptidyl-prolyl cis-trans isomerase activity"/>
    <property type="evidence" value="ECO:0007669"/>
    <property type="project" value="UniProtKB-KW"/>
</dbReference>
<evidence type="ECO:0000259" key="4">
    <source>
        <dbReference type="Pfam" id="PF09312"/>
    </source>
</evidence>
<dbReference type="InterPro" id="IPR015391">
    <property type="entry name" value="SurA_N"/>
</dbReference>
<feature type="signal peptide" evidence="3">
    <location>
        <begin position="1"/>
        <end position="28"/>
    </location>
</feature>